<dbReference type="Proteomes" id="UP000035553">
    <property type="component" value="Unassembled WGS sequence"/>
</dbReference>
<evidence type="ECO:0000313" key="2">
    <source>
        <dbReference type="Proteomes" id="UP000035553"/>
    </source>
</evidence>
<dbReference type="EMBL" id="AFVQ02000100">
    <property type="protein sequence ID" value="KLI02422.1"/>
    <property type="molecule type" value="Genomic_DNA"/>
</dbReference>
<dbReference type="RefSeq" id="WP_010025463.1">
    <property type="nucleotide sequence ID" value="NZ_AFVQ02000100.1"/>
</dbReference>
<protein>
    <recommendedName>
        <fullName evidence="3">Glycoside hydrolase family 65 C-terminal domain-containing protein</fullName>
    </recommendedName>
</protein>
<evidence type="ECO:0000313" key="1">
    <source>
        <dbReference type="EMBL" id="KLI02422.1"/>
    </source>
</evidence>
<dbReference type="AlphaFoldDB" id="A0A0U1QNQ8"/>
<name>A0A0U1QNQ8_9BACL</name>
<proteinExistence type="predicted"/>
<sequence>MSRQSNICKRFPCIGYHKFNSKLYVSIKKKQGGYPNGYDSFKLILNNIKAVSVTGSGKKLLLEINDEQTVLLTGEGELEIEL</sequence>
<reference evidence="1 2" key="1">
    <citation type="journal article" date="2011" name="J. Bacteriol.">
        <title>Draft genome sequence of Sporolactobacillus inulinus strain CASD, an efficient D-lactic acid-producing bacterium with high-concentration lactate tolerance capability.</title>
        <authorList>
            <person name="Yu B."/>
            <person name="Su F."/>
            <person name="Wang L."/>
            <person name="Xu K."/>
            <person name="Zhao B."/>
            <person name="Xu P."/>
        </authorList>
    </citation>
    <scope>NUCLEOTIDE SEQUENCE [LARGE SCALE GENOMIC DNA]</scope>
    <source>
        <strain evidence="1 2">CASD</strain>
    </source>
</reference>
<organism evidence="1 2">
    <name type="scientific">Sporolactobacillus inulinus CASD</name>
    <dbReference type="NCBI Taxonomy" id="1069536"/>
    <lineage>
        <taxon>Bacteria</taxon>
        <taxon>Bacillati</taxon>
        <taxon>Bacillota</taxon>
        <taxon>Bacilli</taxon>
        <taxon>Bacillales</taxon>
        <taxon>Sporolactobacillaceae</taxon>
        <taxon>Sporolactobacillus</taxon>
    </lineage>
</organism>
<keyword evidence="2" id="KW-1185">Reference proteome</keyword>
<evidence type="ECO:0008006" key="3">
    <source>
        <dbReference type="Google" id="ProtNLM"/>
    </source>
</evidence>
<gene>
    <name evidence="1" type="ORF">SINU_08145</name>
</gene>
<comment type="caution">
    <text evidence="1">The sequence shown here is derived from an EMBL/GenBank/DDBJ whole genome shotgun (WGS) entry which is preliminary data.</text>
</comment>
<dbReference type="OrthoDB" id="176168at2"/>
<accession>A0A0U1QNQ8</accession>